<comment type="caution">
    <text evidence="2">The sequence shown here is derived from an EMBL/GenBank/DDBJ whole genome shotgun (WGS) entry which is preliminary data.</text>
</comment>
<protein>
    <submittedName>
        <fullName evidence="2">Uncharacterized protein</fullName>
    </submittedName>
</protein>
<evidence type="ECO:0000313" key="2">
    <source>
        <dbReference type="EMBL" id="MEQ2312760.1"/>
    </source>
</evidence>
<feature type="signal peptide" evidence="1">
    <location>
        <begin position="1"/>
        <end position="17"/>
    </location>
</feature>
<evidence type="ECO:0000256" key="1">
    <source>
        <dbReference type="SAM" id="SignalP"/>
    </source>
</evidence>
<evidence type="ECO:0000313" key="3">
    <source>
        <dbReference type="Proteomes" id="UP001469553"/>
    </source>
</evidence>
<keyword evidence="3" id="KW-1185">Reference proteome</keyword>
<organism evidence="2 3">
    <name type="scientific">Ameca splendens</name>
    <dbReference type="NCBI Taxonomy" id="208324"/>
    <lineage>
        <taxon>Eukaryota</taxon>
        <taxon>Metazoa</taxon>
        <taxon>Chordata</taxon>
        <taxon>Craniata</taxon>
        <taxon>Vertebrata</taxon>
        <taxon>Euteleostomi</taxon>
        <taxon>Actinopterygii</taxon>
        <taxon>Neopterygii</taxon>
        <taxon>Teleostei</taxon>
        <taxon>Neoteleostei</taxon>
        <taxon>Acanthomorphata</taxon>
        <taxon>Ovalentaria</taxon>
        <taxon>Atherinomorphae</taxon>
        <taxon>Cyprinodontiformes</taxon>
        <taxon>Goodeidae</taxon>
        <taxon>Ameca</taxon>
    </lineage>
</organism>
<accession>A0ABV1A2W8</accession>
<dbReference type="EMBL" id="JAHRIP010080159">
    <property type="protein sequence ID" value="MEQ2312760.1"/>
    <property type="molecule type" value="Genomic_DNA"/>
</dbReference>
<proteinExistence type="predicted"/>
<gene>
    <name evidence="2" type="ORF">AMECASPLE_034570</name>
</gene>
<keyword evidence="1" id="KW-0732">Signal</keyword>
<feature type="chain" id="PRO_5046788899" evidence="1">
    <location>
        <begin position="18"/>
        <end position="148"/>
    </location>
</feature>
<name>A0ABV1A2W8_9TELE</name>
<reference evidence="2 3" key="1">
    <citation type="submission" date="2021-06" db="EMBL/GenBank/DDBJ databases">
        <authorList>
            <person name="Palmer J.M."/>
        </authorList>
    </citation>
    <scope>NUCLEOTIDE SEQUENCE [LARGE SCALE GENOMIC DNA]</scope>
    <source>
        <strain evidence="2 3">AS_MEX2019</strain>
        <tissue evidence="2">Muscle</tissue>
    </source>
</reference>
<dbReference type="Proteomes" id="UP001469553">
    <property type="component" value="Unassembled WGS sequence"/>
</dbReference>
<sequence length="148" mass="16081">MNVTNLATYLITTFALAEDLTDMCCVCSVENLDNPEQDENTTWIACDVCGRVTAVPLWHEHSVGVQSLQQACAFFWQSGRCGDAGETVSDGDTRLGVIPELTSKGKSPVIDYVVSLSAVFTVTLDLIQSSPVHCEARRSSKNHTQIAQ</sequence>